<dbReference type="PANTHER" id="PTHR10569">
    <property type="entry name" value="GLYCOGEN DEBRANCHING ENZYME"/>
    <property type="match status" value="1"/>
</dbReference>
<evidence type="ECO:0000256" key="4">
    <source>
        <dbReference type="ARBA" id="ARBA00004496"/>
    </source>
</evidence>
<dbReference type="GO" id="GO:0005737">
    <property type="term" value="C:cytoplasm"/>
    <property type="evidence" value="ECO:0007669"/>
    <property type="project" value="UniProtKB-SubCell"/>
</dbReference>
<evidence type="ECO:0000313" key="20">
    <source>
        <dbReference type="EMBL" id="AOE43284.1"/>
    </source>
</evidence>
<dbReference type="GO" id="GO:0005980">
    <property type="term" value="P:glycogen catabolic process"/>
    <property type="evidence" value="ECO:0007669"/>
    <property type="project" value="InterPro"/>
</dbReference>
<keyword evidence="10" id="KW-0808">Transferase</keyword>
<dbReference type="CDD" id="cd11327">
    <property type="entry name" value="AmyAc_Glg_debranch_2"/>
    <property type="match status" value="1"/>
</dbReference>
<evidence type="ECO:0000256" key="3">
    <source>
        <dbReference type="ARBA" id="ARBA00003530"/>
    </source>
</evidence>
<reference evidence="20" key="1">
    <citation type="submission" date="2016-06" db="EMBL/GenBank/DDBJ databases">
        <title>A core phylogeny of Dictyostelia derived from 50 functionally divergent proteins retrieved from five existing and six newly sequenced genomes.</title>
        <authorList>
            <person name="Singh R."/>
            <person name="Schilde C."/>
            <person name="Gezzard T."/>
            <person name="Schaap P."/>
        </authorList>
    </citation>
    <scope>NUCLEOTIDE SEQUENCE</scope>
    <source>
        <strain evidence="20">MexM19A</strain>
    </source>
</reference>
<dbReference type="InterPro" id="IPR017853">
    <property type="entry name" value="GH"/>
</dbReference>
<comment type="function">
    <text evidence="3">Multifunctional enzyme acting as 1,4-alpha-D-glucan:1,4-alpha-D-glucan 4-alpha-D-glycosyltransferase and amylo-1,6-glucosidase in glycogen degradation.</text>
</comment>
<accession>A0A1L2FV01</accession>
<evidence type="ECO:0000256" key="8">
    <source>
        <dbReference type="ARBA" id="ARBA00022490"/>
    </source>
</evidence>
<organism evidence="20">
    <name type="scientific">Cavenderia deminutiva</name>
    <dbReference type="NCBI Taxonomy" id="361123"/>
    <lineage>
        <taxon>Eukaryota</taxon>
        <taxon>Amoebozoa</taxon>
        <taxon>Evosea</taxon>
        <taxon>Eumycetozoa</taxon>
        <taxon>Dictyostelia</taxon>
        <taxon>Acytosteliales</taxon>
        <taxon>Cavenderiaceae</taxon>
        <taxon>Cavenderia</taxon>
    </lineage>
</organism>
<keyword evidence="9" id="KW-0328">Glycosyltransferase</keyword>
<name>A0A1L2FV01_9MYCE</name>
<proteinExistence type="inferred from homology"/>
<comment type="catalytic activity">
    <reaction evidence="1">
        <text>Transfers a segment of a (1-&gt;4)-alpha-D-glucan to a new position in an acceptor, which may be glucose or a (1-&gt;4)-alpha-D-glucan.</text>
        <dbReference type="EC" id="2.4.1.25"/>
    </reaction>
</comment>
<evidence type="ECO:0000256" key="14">
    <source>
        <dbReference type="ARBA" id="ARBA00023295"/>
    </source>
</evidence>
<dbReference type="GO" id="GO:0004134">
    <property type="term" value="F:4-alpha-glucanotransferase activity"/>
    <property type="evidence" value="ECO:0007669"/>
    <property type="project" value="UniProtKB-EC"/>
</dbReference>
<keyword evidence="13" id="KW-0511">Multifunctional enzyme</keyword>
<dbReference type="InterPro" id="IPR032788">
    <property type="entry name" value="AGL_central"/>
</dbReference>
<evidence type="ECO:0000256" key="7">
    <source>
        <dbReference type="ARBA" id="ARBA00020723"/>
    </source>
</evidence>
<dbReference type="InterPro" id="IPR032790">
    <property type="entry name" value="GDE_C"/>
</dbReference>
<protein>
    <recommendedName>
        <fullName evidence="7">Glycogen debranching enzyme</fullName>
        <ecNumber evidence="5">2.4.1.25</ecNumber>
        <ecNumber evidence="6">3.2.1.33</ecNumber>
    </recommendedName>
    <alternativeName>
        <fullName evidence="16">Glycogen debrancher</fullName>
    </alternativeName>
</protein>
<keyword evidence="12" id="KW-0320">Glycogen biosynthesis</keyword>
<evidence type="ECO:0000259" key="18">
    <source>
        <dbReference type="Pfam" id="PF14701"/>
    </source>
</evidence>
<evidence type="ECO:0000256" key="5">
    <source>
        <dbReference type="ARBA" id="ARBA00012560"/>
    </source>
</evidence>
<dbReference type="SUPFAM" id="SSF51445">
    <property type="entry name" value="(Trans)glycosidases"/>
    <property type="match status" value="1"/>
</dbReference>
<sequence length="1588" mass="180187">MALVSYVSSFPVVLKLPLLIQSFIQTIHHIQMNHSNATILLISNQGNNLVQEYHGNNDLFFEKKIERYGCFDYYVEWSDRNKKIVKKGTLGTFQINPVLTIGGRELQPDGIVLQTMLTKCIGTIDQWESHIKSAAHLGYNMIHYTPVQELGASGSCYSIYDQLTIARSIFANNPELSGTGAAADETRYQQLGDIIDLAERQHGVLGMIDLVWNHTANNSPWLAEHPEAGYTIENSPHLKPAAVLDDALEEFSANNQGLHVDSLELLETVLGRISEEVITPLKLWQYYVLDVAKEMDIFRTTYQPPNATDDYTPPFIALSPKIANESQHLVASIIKNGLIRDATYERFSMHVNLDYTYDLLNNTASFKMLTAEERLAKYEDYLRLVNLTLYREYDADVEAIQSNIRERIKYERVSSHGPHLGPITNVRPLLSSYFTKVRSPVTGGIVHLANNGWIYNYNPSVDFASKDSKAYFRRDVIIWGDCVKMRYGSAPADNPWLWQHMKSYTERMARIFHAIRIDNCHSTPIHVAQYLLDAARAVRPFIYVTCELFTGSEEADSVFVKRLGINSLIREAMQCHDSWELGRVCHRYGGKPIGSFQSTISSDDNDYQHNINQMNPTSQPYNVKSLKPTLPPALFMDCTHDNPTPMQKRTITDTLPNTAVVAMAVSAIGSTRGYDEIYPSTIDLVNETRTYQQLTEQHLKGSLFPVKQLLNKLHIELANDKYTEVHIHQEHNVIMIQRYSPSLNKSIFLVAHTAFEIAKHDNDNNNGNGNNGNGNVYQLPNVIQVPCKITDFIVGANITNTYQEHWSRSEKLLTGVHIDVDIRYGDRIFEKYCYIESDYNLHHNANLKYVKFNLSILIKLKEFPPGSILVFRGEVPQECTQARDMLLNIVADSKRLYETMDKVSLIDMNILLFRHNHEEQSVGGGGYNIPNYGMLPFCGLQSFASLMERVSEWNDLSHPICGNVRDGDWAMDYIVQRLISSSRPALQEFARWLADCFTLVKRLPRHFIPKYFHVVIMTAYRAATAKALSLMSPFITTVAAPSSVAPHHHHHGHHADYDFKHSSGWFARALALASIQFYGIVTPLISNSQVTNQFGPDGSASLAAGLPHFCQGYMRAWGRDTFIALRGLMLTTGRYQESKQLLVGFGSALRFGLIPNLLDSGTRPRYNSRDSVWWWIKAVQDYCEMITAVNTATGSGSRHDHIRELLETKVYRLFPNDPNQPYSTVHDLLQEVLQAHATGIHFREPHAGREIDDRMRDEGFNVDIDLNLATGFLYGGNLANCGTWMDKMGESHRAHNYGDPATPRDGAPIEITAMLYSTLQWLTTLNNSGLFRHDTVSTKDGNVLTFRNWAELIRTNFEKHYYIPSSSEDKKHVINISFVRRRYVYKDTVGSKNQYSDYQFRPNQLVAMSFAPELFTRDHVLKTLDITTQYLVGPLGIKTLDPNDTDYHPNYENSADSDYRPTARGFNYHNGPEWIWLYGFYLESLIKFNHLQPSSPSQQSLSPSPAPSPIISVSSSSTHVAMTHLVESLLLKHKDFISQSPYVSLPELTNHNGSPCKDSCDSQAWSIGTLLAALQTLWITAQQHYHHI</sequence>
<evidence type="ECO:0000259" key="19">
    <source>
        <dbReference type="Pfam" id="PF14702"/>
    </source>
</evidence>
<evidence type="ECO:0000259" key="17">
    <source>
        <dbReference type="Pfam" id="PF06202"/>
    </source>
</evidence>
<dbReference type="Pfam" id="PF14702">
    <property type="entry name" value="hGDE_central"/>
    <property type="match status" value="1"/>
</dbReference>
<evidence type="ECO:0000256" key="6">
    <source>
        <dbReference type="ARBA" id="ARBA00012778"/>
    </source>
</evidence>
<evidence type="ECO:0000256" key="11">
    <source>
        <dbReference type="ARBA" id="ARBA00022801"/>
    </source>
</evidence>
<comment type="catalytic activity">
    <reaction evidence="2">
        <text>Hydrolysis of (1-&gt;6)-alpha-D-glucosidic branch linkages in glycogen phosphorylase limit dextrin.</text>
        <dbReference type="EC" id="3.2.1.33"/>
    </reaction>
</comment>
<dbReference type="EC" id="3.2.1.33" evidence="6"/>
<keyword evidence="8" id="KW-0963">Cytoplasm</keyword>
<dbReference type="Pfam" id="PF14701">
    <property type="entry name" value="hDGE_amylase"/>
    <property type="match status" value="1"/>
</dbReference>
<dbReference type="EC" id="2.4.1.25" evidence="5"/>
<evidence type="ECO:0000256" key="12">
    <source>
        <dbReference type="ARBA" id="ARBA00023056"/>
    </source>
</evidence>
<keyword evidence="14" id="KW-0326">Glycosidase</keyword>
<comment type="similarity">
    <text evidence="15">Belongs to the glycogen debranching enzyme family.</text>
</comment>
<evidence type="ECO:0000256" key="2">
    <source>
        <dbReference type="ARBA" id="ARBA00000927"/>
    </source>
</evidence>
<dbReference type="Gene3D" id="1.50.10.10">
    <property type="match status" value="1"/>
</dbReference>
<evidence type="ECO:0000256" key="16">
    <source>
        <dbReference type="ARBA" id="ARBA00031477"/>
    </source>
</evidence>
<keyword evidence="11" id="KW-0378">Hydrolase</keyword>
<dbReference type="FunFam" id="1.50.10.10:FF:000039">
    <property type="entry name" value="Glycogen debranching enzyme Gdb1, putative"/>
    <property type="match status" value="1"/>
</dbReference>
<dbReference type="Gene3D" id="3.20.20.80">
    <property type="entry name" value="Glycosidases"/>
    <property type="match status" value="2"/>
</dbReference>
<dbReference type="Pfam" id="PF06202">
    <property type="entry name" value="GDE_C"/>
    <property type="match status" value="1"/>
</dbReference>
<dbReference type="GO" id="GO:0005978">
    <property type="term" value="P:glycogen biosynthetic process"/>
    <property type="evidence" value="ECO:0007669"/>
    <property type="project" value="UniProtKB-KW"/>
</dbReference>
<evidence type="ECO:0000256" key="13">
    <source>
        <dbReference type="ARBA" id="ARBA00023268"/>
    </source>
</evidence>
<dbReference type="InterPro" id="IPR012341">
    <property type="entry name" value="6hp_glycosidase-like_sf"/>
</dbReference>
<dbReference type="InterPro" id="IPR032792">
    <property type="entry name" value="AGL_glucanoTrfase"/>
</dbReference>
<dbReference type="EMBL" id="KX539439">
    <property type="protein sequence ID" value="AOE43284.1"/>
    <property type="molecule type" value="Genomic_DNA"/>
</dbReference>
<dbReference type="PANTHER" id="PTHR10569:SF2">
    <property type="entry name" value="GLYCOGEN DEBRANCHING ENZYME"/>
    <property type="match status" value="1"/>
</dbReference>
<dbReference type="InterPro" id="IPR010401">
    <property type="entry name" value="AGL/Gdb1"/>
</dbReference>
<dbReference type="SUPFAM" id="SSF48208">
    <property type="entry name" value="Six-hairpin glycosidases"/>
    <property type="match status" value="1"/>
</dbReference>
<evidence type="ECO:0000256" key="9">
    <source>
        <dbReference type="ARBA" id="ARBA00022676"/>
    </source>
</evidence>
<comment type="subcellular location">
    <subcellularLocation>
        <location evidence="4">Cytoplasm</location>
    </subcellularLocation>
</comment>
<feature type="domain" description="Glycogen debranching enzyme central" evidence="19">
    <location>
        <begin position="704"/>
        <end position="978"/>
    </location>
</feature>
<evidence type="ECO:0000256" key="10">
    <source>
        <dbReference type="ARBA" id="ARBA00022679"/>
    </source>
</evidence>
<gene>
    <name evidence="20" type="primary">agl</name>
</gene>
<evidence type="ECO:0000256" key="15">
    <source>
        <dbReference type="ARBA" id="ARBA00025780"/>
    </source>
</evidence>
<feature type="domain" description="Glycogen debranching enzyme glucanotransferase" evidence="18">
    <location>
        <begin position="105"/>
        <end position="543"/>
    </location>
</feature>
<dbReference type="GO" id="GO:0004135">
    <property type="term" value="F:amylo-alpha-1,6-glucosidase activity"/>
    <property type="evidence" value="ECO:0007669"/>
    <property type="project" value="UniProtKB-EC"/>
</dbReference>
<evidence type="ECO:0000256" key="1">
    <source>
        <dbReference type="ARBA" id="ARBA00000439"/>
    </source>
</evidence>
<dbReference type="FunFam" id="3.20.20.80:FF:000070">
    <property type="entry name" value="GDB1p Glycogen debranching enzyme"/>
    <property type="match status" value="1"/>
</dbReference>
<dbReference type="FunFam" id="3.20.20.80:FF:000242">
    <property type="entry name" value="Glycogen debranching enzyme Gdb1, putative"/>
    <property type="match status" value="1"/>
</dbReference>
<dbReference type="InterPro" id="IPR008928">
    <property type="entry name" value="6-hairpin_glycosidase_sf"/>
</dbReference>
<feature type="domain" description="Glycogen debranching enzyme C-terminal" evidence="17">
    <location>
        <begin position="1096"/>
        <end position="1571"/>
    </location>
</feature>